<protein>
    <submittedName>
        <fullName evidence="5">Glycosyltransferase involved in cell wall biosynthesis</fullName>
    </submittedName>
</protein>
<comment type="caution">
    <text evidence="5">The sequence shown here is derived from an EMBL/GenBank/DDBJ whole genome shotgun (WGS) entry which is preliminary data.</text>
</comment>
<accession>A0A420XVF1</accession>
<dbReference type="EMBL" id="RBWV01000002">
    <property type="protein sequence ID" value="RKS80730.1"/>
    <property type="molecule type" value="Genomic_DNA"/>
</dbReference>
<keyword evidence="1" id="KW-0328">Glycosyltransferase</keyword>
<dbReference type="InterPro" id="IPR028098">
    <property type="entry name" value="Glyco_trans_4-like_N"/>
</dbReference>
<proteinExistence type="predicted"/>
<feature type="domain" description="Glycosyltransferase subfamily 4-like N-terminal" evidence="4">
    <location>
        <begin position="53"/>
        <end position="195"/>
    </location>
</feature>
<dbReference type="CDD" id="cd03801">
    <property type="entry name" value="GT4_PimA-like"/>
    <property type="match status" value="1"/>
</dbReference>
<feature type="compositionally biased region" description="Basic and acidic residues" evidence="3">
    <location>
        <begin position="427"/>
        <end position="436"/>
    </location>
</feature>
<name>A0A420XVF1_9ACTN</name>
<dbReference type="Gene3D" id="3.40.50.2000">
    <property type="entry name" value="Glycogen Phosphorylase B"/>
    <property type="match status" value="2"/>
</dbReference>
<organism evidence="5 6">
    <name type="scientific">Motilibacter peucedani</name>
    <dbReference type="NCBI Taxonomy" id="598650"/>
    <lineage>
        <taxon>Bacteria</taxon>
        <taxon>Bacillati</taxon>
        <taxon>Actinomycetota</taxon>
        <taxon>Actinomycetes</taxon>
        <taxon>Motilibacterales</taxon>
        <taxon>Motilibacteraceae</taxon>
        <taxon>Motilibacter</taxon>
    </lineage>
</organism>
<evidence type="ECO:0000313" key="6">
    <source>
        <dbReference type="Proteomes" id="UP000281955"/>
    </source>
</evidence>
<reference evidence="5 6" key="1">
    <citation type="submission" date="2018-10" db="EMBL/GenBank/DDBJ databases">
        <title>Genomic Encyclopedia of Archaeal and Bacterial Type Strains, Phase II (KMG-II): from individual species to whole genera.</title>
        <authorList>
            <person name="Goeker M."/>
        </authorList>
    </citation>
    <scope>NUCLEOTIDE SEQUENCE [LARGE SCALE GENOMIC DNA]</scope>
    <source>
        <strain evidence="5 6">RP-AC37</strain>
    </source>
</reference>
<evidence type="ECO:0000313" key="5">
    <source>
        <dbReference type="EMBL" id="RKS80730.1"/>
    </source>
</evidence>
<gene>
    <name evidence="5" type="ORF">CLV35_0198</name>
</gene>
<dbReference type="Pfam" id="PF13579">
    <property type="entry name" value="Glyco_trans_4_4"/>
    <property type="match status" value="1"/>
</dbReference>
<dbReference type="InterPro" id="IPR050194">
    <property type="entry name" value="Glycosyltransferase_grp1"/>
</dbReference>
<dbReference type="InParanoid" id="A0A420XVF1"/>
<evidence type="ECO:0000256" key="2">
    <source>
        <dbReference type="ARBA" id="ARBA00022679"/>
    </source>
</evidence>
<dbReference type="AlphaFoldDB" id="A0A420XVF1"/>
<evidence type="ECO:0000259" key="4">
    <source>
        <dbReference type="Pfam" id="PF13579"/>
    </source>
</evidence>
<dbReference type="GO" id="GO:1901137">
    <property type="term" value="P:carbohydrate derivative biosynthetic process"/>
    <property type="evidence" value="ECO:0007669"/>
    <property type="project" value="UniProtKB-ARBA"/>
</dbReference>
<feature type="region of interest" description="Disordered" evidence="3">
    <location>
        <begin position="411"/>
        <end position="436"/>
    </location>
</feature>
<evidence type="ECO:0000256" key="3">
    <source>
        <dbReference type="SAM" id="MobiDB-lite"/>
    </source>
</evidence>
<feature type="compositionally biased region" description="Polar residues" evidence="3">
    <location>
        <begin position="11"/>
        <end position="31"/>
    </location>
</feature>
<dbReference type="Pfam" id="PF13692">
    <property type="entry name" value="Glyco_trans_1_4"/>
    <property type="match status" value="1"/>
</dbReference>
<dbReference type="PANTHER" id="PTHR45947:SF3">
    <property type="entry name" value="SULFOQUINOVOSYL TRANSFERASE SQD2"/>
    <property type="match status" value="1"/>
</dbReference>
<keyword evidence="2 5" id="KW-0808">Transferase</keyword>
<dbReference type="GO" id="GO:0016757">
    <property type="term" value="F:glycosyltransferase activity"/>
    <property type="evidence" value="ECO:0007669"/>
    <property type="project" value="UniProtKB-KW"/>
</dbReference>
<sequence length="436" mass="46934">MSTRKDVRESPSGTTEETVLQPENGTTSAHDTSSRRPVVLHVVEAWGGGVMSAVLAYAQSAPAYRHVALAAPREGHDTGEVAERDGVTLREMPRSRRAALRAIAAEYRSLRPDVVHAHSSYGGVLARLCGAIPREKIVYTPHCYAFERRDVPVPARWAFYAVERLLALRTGVTAGCSPREVELARAMLPGSRRPTGAAYVPNVVRVEHSPRRRGGPLTVVGVGRLDAQKSPEFFRAVVAAARPVDPTLRWLWLGGGSPESVEQMRAAGVETSGWLPRPELLQQLAEGDIYLHTAAWEGAPISALEAAALGLPVVGRAIPAMASLGLQRLASTPEQVAELVLALREPSERAVAVAESAELNSRHSPEHQVAALTGVYDAVSGRVPEPAVTLDRTIPLERTITLDAHVVDLSRAERERTSASRTGAVSRRPDTDPSTQ</sequence>
<dbReference type="OrthoDB" id="193659at2"/>
<evidence type="ECO:0000256" key="1">
    <source>
        <dbReference type="ARBA" id="ARBA00022676"/>
    </source>
</evidence>
<dbReference type="Proteomes" id="UP000281955">
    <property type="component" value="Unassembled WGS sequence"/>
</dbReference>
<dbReference type="RefSeq" id="WP_147431828.1">
    <property type="nucleotide sequence ID" value="NZ_RBWV01000002.1"/>
</dbReference>
<keyword evidence="6" id="KW-1185">Reference proteome</keyword>
<dbReference type="SUPFAM" id="SSF53756">
    <property type="entry name" value="UDP-Glycosyltransferase/glycogen phosphorylase"/>
    <property type="match status" value="1"/>
</dbReference>
<feature type="region of interest" description="Disordered" evidence="3">
    <location>
        <begin position="1"/>
        <end position="35"/>
    </location>
</feature>
<dbReference type="PANTHER" id="PTHR45947">
    <property type="entry name" value="SULFOQUINOVOSYL TRANSFERASE SQD2"/>
    <property type="match status" value="1"/>
</dbReference>